<dbReference type="SUPFAM" id="SSF53474">
    <property type="entry name" value="alpha/beta-Hydrolases"/>
    <property type="match status" value="1"/>
</dbReference>
<dbReference type="EMBL" id="CP146069">
    <property type="protein sequence ID" value="WWR47714.1"/>
    <property type="molecule type" value="Genomic_DNA"/>
</dbReference>
<dbReference type="InterPro" id="IPR050300">
    <property type="entry name" value="GDXG_lipolytic_enzyme"/>
</dbReference>
<keyword evidence="3" id="KW-1185">Reference proteome</keyword>
<evidence type="ECO:0000313" key="2">
    <source>
        <dbReference type="EMBL" id="WWR47714.1"/>
    </source>
</evidence>
<accession>A0ABZ2HNJ4</accession>
<gene>
    <name evidence="2" type="ORF">RZ517_05965</name>
</gene>
<name>A0ABZ2HNJ4_9RHOB</name>
<dbReference type="Gene3D" id="3.40.50.1820">
    <property type="entry name" value="alpha/beta hydrolase"/>
    <property type="match status" value="1"/>
</dbReference>
<organism evidence="2 3">
    <name type="scientific">Roseovarius phycicola</name>
    <dbReference type="NCBI Taxonomy" id="3080976"/>
    <lineage>
        <taxon>Bacteria</taxon>
        <taxon>Pseudomonadati</taxon>
        <taxon>Pseudomonadota</taxon>
        <taxon>Alphaproteobacteria</taxon>
        <taxon>Rhodobacterales</taxon>
        <taxon>Roseobacteraceae</taxon>
        <taxon>Roseovarius</taxon>
    </lineage>
</organism>
<dbReference type="PANTHER" id="PTHR48081">
    <property type="entry name" value="AB HYDROLASE SUPERFAMILY PROTEIN C4A8.06C"/>
    <property type="match status" value="1"/>
</dbReference>
<sequence length="266" mass="29376">MDAVAPDNSSRVIEGEVYASHQLGGASVSLCCDLYLPSVPSPPLFVWFHGGAFVTGNFRQRVCRRMGRVLTKHGIAVASVQYRLKAEFDDLSEAVQMQYDALQAKRRNHLRLLLSHDRALAAMEDGLAFVRWANDNADRFGWSDTRILAGTSAGGINAFNMVFTAPALGIECSKPAGVFSASGGYAYPSLVSPELSGPILAIHNPEDKRVPIKSVRRMKRVMGKQVRLIESDTMIHSHITPFPDERRFATFKRIADFVHSARDNSK</sequence>
<proteinExistence type="predicted"/>
<dbReference type="Proteomes" id="UP001364156">
    <property type="component" value="Chromosome"/>
</dbReference>
<protein>
    <recommendedName>
        <fullName evidence="4">Alpha/beta hydrolase</fullName>
    </recommendedName>
</protein>
<reference evidence="2 3" key="1">
    <citation type="submission" date="2023-10" db="EMBL/GenBank/DDBJ databases">
        <title>Roseovarius strain S88 nov., isolated from a marine algae.</title>
        <authorList>
            <person name="Lee M.W."/>
            <person name="Lee J.K."/>
            <person name="Kim J.M."/>
            <person name="Choi D.G."/>
            <person name="Baek J.H."/>
            <person name="Bayburt H."/>
            <person name="Jung J.J."/>
            <person name="Han D.M."/>
            <person name="Jeon C.O."/>
        </authorList>
    </citation>
    <scope>NUCLEOTIDE SEQUENCE [LARGE SCALE GENOMIC DNA]</scope>
    <source>
        <strain evidence="2 3">S88</strain>
    </source>
</reference>
<evidence type="ECO:0000256" key="1">
    <source>
        <dbReference type="ARBA" id="ARBA00022801"/>
    </source>
</evidence>
<dbReference type="RefSeq" id="WP_338550549.1">
    <property type="nucleotide sequence ID" value="NZ_CP146069.1"/>
</dbReference>
<evidence type="ECO:0000313" key="3">
    <source>
        <dbReference type="Proteomes" id="UP001364156"/>
    </source>
</evidence>
<keyword evidence="1" id="KW-0378">Hydrolase</keyword>
<dbReference type="InterPro" id="IPR029058">
    <property type="entry name" value="AB_hydrolase_fold"/>
</dbReference>
<evidence type="ECO:0008006" key="4">
    <source>
        <dbReference type="Google" id="ProtNLM"/>
    </source>
</evidence>